<dbReference type="InterPro" id="IPR050636">
    <property type="entry name" value="C2H2-ZF_domain-containing"/>
</dbReference>
<dbReference type="PROSITE" id="PS00028">
    <property type="entry name" value="ZINC_FINGER_C2H2_1"/>
    <property type="match status" value="6"/>
</dbReference>
<feature type="domain" description="C2H2-type" evidence="11">
    <location>
        <begin position="328"/>
        <end position="355"/>
    </location>
</feature>
<keyword evidence="2" id="KW-0479">Metal-binding</keyword>
<sequence length="550" mass="63210">MEALPQPRAGIRKLYSCPECGRNFKRNSHLVRHKRLHTGEKPYQCLDCGKSFRQSTDVNTHRRIHTGETPYQCDQCGKSFRYRPSLLKHLKCHDEEKLYNCLECGKSFSPSLLSDAACQNSCVQRKPYRCPDCDENVQEISNLVVHLTVPAARESYVCPDCGKGFSCSFQLIKHRSLQSRFSIPDPNSLCSLDQSQGSLPSDPQDVEERESICEACDDLVGEEYEEKDPQQRMVLPARSYRTLLGRFHGLDSQKPKAHKGKPKRGKWQWKHPEMEDDESADKEGADLPACGRLLSSERKHLCCMCGKQFRYESQLVSHERIHTGEKPFECSICKKSFRERSDLCKHQKIHSESRPYRCLECGRTFLHQLAFVRHQRCHPKKKDCEDSCVYVAVLPSYKVDAEMNIGGEVQPPETLSFNFKQKAKDGSLAINFSWKLLICDRRGEIGNALEVLNNVIRRDKEIIGLKLKGEEYKLLAFADDIAFIMEQPKEVAVKLKERIQEYGQVAGLKINVNKTKILTKNMDVKQRENLYQATGFQIVDKVKTQFDLHE</sequence>
<evidence type="ECO:0000256" key="10">
    <source>
        <dbReference type="SAM" id="MobiDB-lite"/>
    </source>
</evidence>
<evidence type="ECO:0000256" key="4">
    <source>
        <dbReference type="ARBA" id="ARBA00022771"/>
    </source>
</evidence>
<feature type="domain" description="C2H2-type" evidence="11">
    <location>
        <begin position="15"/>
        <end position="42"/>
    </location>
</feature>
<feature type="domain" description="C2H2-type" evidence="11">
    <location>
        <begin position="156"/>
        <end position="179"/>
    </location>
</feature>
<dbReference type="InterPro" id="IPR036236">
    <property type="entry name" value="Znf_C2H2_sf"/>
</dbReference>
<evidence type="ECO:0000256" key="2">
    <source>
        <dbReference type="ARBA" id="ARBA00022723"/>
    </source>
</evidence>
<keyword evidence="5" id="KW-0862">Zinc</keyword>
<keyword evidence="12" id="KW-1185">Reference proteome</keyword>
<comment type="subcellular location">
    <subcellularLocation>
        <location evidence="1">Nucleus</location>
    </subcellularLocation>
</comment>
<keyword evidence="4 9" id="KW-0863">Zinc-finger</keyword>
<evidence type="ECO:0000259" key="11">
    <source>
        <dbReference type="PROSITE" id="PS50157"/>
    </source>
</evidence>
<evidence type="ECO:0000256" key="6">
    <source>
        <dbReference type="ARBA" id="ARBA00023015"/>
    </source>
</evidence>
<feature type="domain" description="C2H2-type" evidence="11">
    <location>
        <begin position="43"/>
        <end position="70"/>
    </location>
</feature>
<accession>A0ABM1K8J4</accession>
<protein>
    <submittedName>
        <fullName evidence="13">Zinc finger protein 331-like</fullName>
    </submittedName>
</protein>
<gene>
    <name evidence="13" type="primary">LOC107113214</name>
</gene>
<evidence type="ECO:0000256" key="8">
    <source>
        <dbReference type="ARBA" id="ARBA00023242"/>
    </source>
</evidence>
<evidence type="ECO:0000256" key="7">
    <source>
        <dbReference type="ARBA" id="ARBA00023163"/>
    </source>
</evidence>
<name>A0ABM1K8J4_GEKJA</name>
<dbReference type="SMART" id="SM00355">
    <property type="entry name" value="ZnF_C2H2"/>
    <property type="match status" value="8"/>
</dbReference>
<proteinExistence type="predicted"/>
<evidence type="ECO:0000313" key="12">
    <source>
        <dbReference type="Proteomes" id="UP000694871"/>
    </source>
</evidence>
<dbReference type="PROSITE" id="PS50157">
    <property type="entry name" value="ZINC_FINGER_C2H2_2"/>
    <property type="match status" value="7"/>
</dbReference>
<keyword evidence="7" id="KW-0804">Transcription</keyword>
<dbReference type="GeneID" id="107113214"/>
<dbReference type="SUPFAM" id="SSF57667">
    <property type="entry name" value="beta-beta-alpha zinc fingers"/>
    <property type="match status" value="5"/>
</dbReference>
<feature type="domain" description="C2H2-type" evidence="11">
    <location>
        <begin position="356"/>
        <end position="383"/>
    </location>
</feature>
<dbReference type="RefSeq" id="XP_015270031.1">
    <property type="nucleotide sequence ID" value="XM_015414545.1"/>
</dbReference>
<evidence type="ECO:0000256" key="5">
    <source>
        <dbReference type="ARBA" id="ARBA00022833"/>
    </source>
</evidence>
<dbReference type="InterPro" id="IPR013087">
    <property type="entry name" value="Znf_C2H2_type"/>
</dbReference>
<feature type="domain" description="C2H2-type" evidence="11">
    <location>
        <begin position="300"/>
        <end position="327"/>
    </location>
</feature>
<dbReference type="Proteomes" id="UP000694871">
    <property type="component" value="Unplaced"/>
</dbReference>
<keyword evidence="8" id="KW-0539">Nucleus</keyword>
<dbReference type="Pfam" id="PF00096">
    <property type="entry name" value="zf-C2H2"/>
    <property type="match status" value="5"/>
</dbReference>
<evidence type="ECO:0000313" key="13">
    <source>
        <dbReference type="RefSeq" id="XP_015270031.1"/>
    </source>
</evidence>
<evidence type="ECO:0000256" key="9">
    <source>
        <dbReference type="PROSITE-ProRule" id="PRU00042"/>
    </source>
</evidence>
<evidence type="ECO:0000256" key="3">
    <source>
        <dbReference type="ARBA" id="ARBA00022737"/>
    </source>
</evidence>
<reference evidence="13" key="1">
    <citation type="submission" date="2025-08" db="UniProtKB">
        <authorList>
            <consortium name="RefSeq"/>
        </authorList>
    </citation>
    <scope>IDENTIFICATION</scope>
</reference>
<feature type="domain" description="C2H2-type" evidence="11">
    <location>
        <begin position="71"/>
        <end position="98"/>
    </location>
</feature>
<dbReference type="PANTHER" id="PTHR47772:SF13">
    <property type="entry name" value="GASTRULA ZINC FINGER PROTEIN XLCGF49.1-LIKE-RELATED"/>
    <property type="match status" value="1"/>
</dbReference>
<feature type="compositionally biased region" description="Basic residues" evidence="10">
    <location>
        <begin position="255"/>
        <end position="269"/>
    </location>
</feature>
<evidence type="ECO:0000256" key="1">
    <source>
        <dbReference type="ARBA" id="ARBA00004123"/>
    </source>
</evidence>
<dbReference type="PANTHER" id="PTHR47772">
    <property type="entry name" value="ZINC FINGER PROTEIN 200"/>
    <property type="match status" value="1"/>
</dbReference>
<keyword evidence="6" id="KW-0805">Transcription regulation</keyword>
<dbReference type="Gene3D" id="3.30.160.60">
    <property type="entry name" value="Classic Zinc Finger"/>
    <property type="match status" value="7"/>
</dbReference>
<feature type="region of interest" description="Disordered" evidence="10">
    <location>
        <begin position="250"/>
        <end position="283"/>
    </location>
</feature>
<keyword evidence="3" id="KW-0677">Repeat</keyword>
<organism evidence="12 13">
    <name type="scientific">Gekko japonicus</name>
    <name type="common">Schlegel's Japanese gecko</name>
    <dbReference type="NCBI Taxonomy" id="146911"/>
    <lineage>
        <taxon>Eukaryota</taxon>
        <taxon>Metazoa</taxon>
        <taxon>Chordata</taxon>
        <taxon>Craniata</taxon>
        <taxon>Vertebrata</taxon>
        <taxon>Euteleostomi</taxon>
        <taxon>Lepidosauria</taxon>
        <taxon>Squamata</taxon>
        <taxon>Bifurcata</taxon>
        <taxon>Gekkota</taxon>
        <taxon>Gekkonidae</taxon>
        <taxon>Gekkoninae</taxon>
        <taxon>Gekko</taxon>
    </lineage>
</organism>